<dbReference type="EMBL" id="FCOB02000001">
    <property type="protein sequence ID" value="SAK39310.1"/>
    <property type="molecule type" value="Genomic_DNA"/>
</dbReference>
<dbReference type="AlphaFoldDB" id="A0A157Z141"/>
<dbReference type="NCBIfam" id="TIGR03764">
    <property type="entry name" value="ICE_PFGI_1_parB"/>
    <property type="match status" value="1"/>
</dbReference>
<dbReference type="InterPro" id="IPR036086">
    <property type="entry name" value="ParB/Sulfiredoxin_sf"/>
</dbReference>
<dbReference type="InterPro" id="IPR022304">
    <property type="entry name" value="ICE_PFGI_1_ParB"/>
</dbReference>
<comment type="caution">
    <text evidence="2">The sequence shown here is derived from an EMBL/GenBank/DDBJ whole genome shotgun (WGS) entry which is preliminary data.</text>
</comment>
<sequence length="579" mass="62800">MASLTPEDMAAKLLADGFERNGPVAAALTDPMADTPMVVTLDQLRPYELNPRVTRNPRYDDLKASIRERGLDAPPAITRRPNETHYIIRNGGNTRLAILNELWADTRDERFFRISCLFRPWSPRGEIIALTGHLAENELHGALTFIERALAVEKARELYEQESGGPLSQSELARRLTRDGYPTPQPHISRMQEAVRHLLPAIPTLLYGGLGRPQVERLVALRRAAARTWEQYGGDDATFVALFQDALALFDGDAANFAVQRMQDELIGQMAERLGADYDALCLDIEHAETRQRALSQEPAAALNDASSVSRKPSPSPGAKAAIPTAAPATNDAACAPVTSSPSTDISATPSSEPDADAGPVQQHIVSPAPDTERLQALRQLVAEHTGDDTPPDFARTVIQAVPVQAGGLYPIADVWVITPTLDDPLPLRTHIAQLAREIAAEADVDACVVATDQGIGYRIDDISAHRTSPLPFFSRAVRGLLLALTLVSPELPAASADAAFASLRLSDDLAPLLLGGTLAHPLTRLSDAALVKLYRLIRLARRLRDHLTLHPAQRTARMELPDVDTPPVEPGRDRPGPA</sequence>
<evidence type="ECO:0000313" key="3">
    <source>
        <dbReference type="Proteomes" id="UP000054978"/>
    </source>
</evidence>
<gene>
    <name evidence="2" type="ORF">AWB83_00067</name>
</gene>
<proteinExistence type="predicted"/>
<reference evidence="2" key="1">
    <citation type="submission" date="2016-01" db="EMBL/GenBank/DDBJ databases">
        <authorList>
            <person name="Peeters C."/>
        </authorList>
    </citation>
    <scope>NUCLEOTIDE SEQUENCE [LARGE SCALE GENOMIC DNA]</scope>
    <source>
        <strain evidence="2">LMG 29326</strain>
    </source>
</reference>
<feature type="compositionally biased region" description="Low complexity" evidence="1">
    <location>
        <begin position="317"/>
        <end position="337"/>
    </location>
</feature>
<feature type="region of interest" description="Disordered" evidence="1">
    <location>
        <begin position="556"/>
        <end position="579"/>
    </location>
</feature>
<accession>A0A157Z141</accession>
<feature type="compositionally biased region" description="Polar residues" evidence="1">
    <location>
        <begin position="338"/>
        <end position="352"/>
    </location>
</feature>
<name>A0A157Z141_9BURK</name>
<protein>
    <submittedName>
        <fullName evidence="2">ParB-like nuclease domain protein</fullName>
    </submittedName>
</protein>
<organism evidence="2 3">
    <name type="scientific">Caballeronia ptereochthonis</name>
    <dbReference type="NCBI Taxonomy" id="1777144"/>
    <lineage>
        <taxon>Bacteria</taxon>
        <taxon>Pseudomonadati</taxon>
        <taxon>Pseudomonadota</taxon>
        <taxon>Betaproteobacteria</taxon>
        <taxon>Burkholderiales</taxon>
        <taxon>Burkholderiaceae</taxon>
        <taxon>Caballeronia</taxon>
    </lineage>
</organism>
<dbReference type="Proteomes" id="UP000054978">
    <property type="component" value="Unassembled WGS sequence"/>
</dbReference>
<dbReference type="STRING" id="1777144.AWB83_00067"/>
<keyword evidence="3" id="KW-1185">Reference proteome</keyword>
<dbReference type="RefSeq" id="WP_167389041.1">
    <property type="nucleotide sequence ID" value="NZ_FCOB02000001.1"/>
</dbReference>
<feature type="region of interest" description="Disordered" evidence="1">
    <location>
        <begin position="293"/>
        <end position="369"/>
    </location>
</feature>
<dbReference type="SUPFAM" id="SSF110849">
    <property type="entry name" value="ParB/Sulfiredoxin"/>
    <property type="match status" value="1"/>
</dbReference>
<evidence type="ECO:0000313" key="2">
    <source>
        <dbReference type="EMBL" id="SAK39310.1"/>
    </source>
</evidence>
<evidence type="ECO:0000256" key="1">
    <source>
        <dbReference type="SAM" id="MobiDB-lite"/>
    </source>
</evidence>